<evidence type="ECO:0000256" key="2">
    <source>
        <dbReference type="ARBA" id="ARBA00022833"/>
    </source>
</evidence>
<evidence type="ECO:0000256" key="4">
    <source>
        <dbReference type="ARBA" id="ARBA00023163"/>
    </source>
</evidence>
<dbReference type="InterPro" id="IPR001138">
    <property type="entry name" value="Zn2Cys6_DnaBD"/>
</dbReference>
<feature type="compositionally biased region" description="Polar residues" evidence="7">
    <location>
        <begin position="349"/>
        <end position="393"/>
    </location>
</feature>
<keyword evidence="6" id="KW-0863">Zinc-finger</keyword>
<evidence type="ECO:0000259" key="8">
    <source>
        <dbReference type="PROSITE" id="PS50157"/>
    </source>
</evidence>
<dbReference type="CDD" id="cd00067">
    <property type="entry name" value="GAL4"/>
    <property type="match status" value="1"/>
</dbReference>
<dbReference type="InterPro" id="IPR007219">
    <property type="entry name" value="XnlR_reg_dom"/>
</dbReference>
<dbReference type="InterPro" id="IPR013087">
    <property type="entry name" value="Znf_C2H2_type"/>
</dbReference>
<feature type="region of interest" description="Disordered" evidence="7">
    <location>
        <begin position="897"/>
        <end position="983"/>
    </location>
</feature>
<dbReference type="EMBL" id="CAWUHB010000011">
    <property type="protein sequence ID" value="CAK7216375.1"/>
    <property type="molecule type" value="Genomic_DNA"/>
</dbReference>
<feature type="region of interest" description="Disordered" evidence="7">
    <location>
        <begin position="137"/>
        <end position="186"/>
    </location>
</feature>
<feature type="domain" description="C2H2-type" evidence="8">
    <location>
        <begin position="19"/>
        <end position="46"/>
    </location>
</feature>
<keyword evidence="10" id="KW-1185">Reference proteome</keyword>
<dbReference type="CDD" id="cd12148">
    <property type="entry name" value="fungal_TF_MHR"/>
    <property type="match status" value="1"/>
</dbReference>
<reference evidence="9 10" key="1">
    <citation type="submission" date="2024-01" db="EMBL/GenBank/DDBJ databases">
        <authorList>
            <person name="Allen C."/>
            <person name="Tagirdzhanova G."/>
        </authorList>
    </citation>
    <scope>NUCLEOTIDE SEQUENCE [LARGE SCALE GENOMIC DNA]</scope>
</reference>
<feature type="compositionally biased region" description="Acidic residues" evidence="7">
    <location>
        <begin position="922"/>
        <end position="934"/>
    </location>
</feature>
<accession>A0ABP0BA51</accession>
<dbReference type="SUPFAM" id="SSF57667">
    <property type="entry name" value="beta-beta-alpha zinc fingers"/>
    <property type="match status" value="1"/>
</dbReference>
<dbReference type="PANTHER" id="PTHR47660">
    <property type="entry name" value="TRANSCRIPTION FACTOR WITH C2H2 AND ZN(2)-CYS(6) DNA BINDING DOMAIN (EUROFUNG)-RELATED-RELATED"/>
    <property type="match status" value="1"/>
</dbReference>
<evidence type="ECO:0000313" key="9">
    <source>
        <dbReference type="EMBL" id="CAK7216375.1"/>
    </source>
</evidence>
<dbReference type="InterPro" id="IPR036864">
    <property type="entry name" value="Zn2-C6_fun-type_DNA-bd_sf"/>
</dbReference>
<proteinExistence type="predicted"/>
<evidence type="ECO:0000313" key="10">
    <source>
        <dbReference type="Proteomes" id="UP001642405"/>
    </source>
</evidence>
<evidence type="ECO:0000256" key="6">
    <source>
        <dbReference type="PROSITE-ProRule" id="PRU00042"/>
    </source>
</evidence>
<dbReference type="Pfam" id="PF00172">
    <property type="entry name" value="Zn_clus"/>
    <property type="match status" value="1"/>
</dbReference>
<dbReference type="Pfam" id="PF00096">
    <property type="entry name" value="zf-C2H2"/>
    <property type="match status" value="1"/>
</dbReference>
<keyword evidence="5" id="KW-0539">Nucleus</keyword>
<feature type="compositionally biased region" description="Basic and acidic residues" evidence="7">
    <location>
        <begin position="954"/>
        <end position="965"/>
    </location>
</feature>
<keyword evidence="2" id="KW-0862">Zinc</keyword>
<evidence type="ECO:0000256" key="3">
    <source>
        <dbReference type="ARBA" id="ARBA00023015"/>
    </source>
</evidence>
<dbReference type="PROSITE" id="PS00028">
    <property type="entry name" value="ZINC_FINGER_C2H2_1"/>
    <property type="match status" value="2"/>
</dbReference>
<evidence type="ECO:0000256" key="1">
    <source>
        <dbReference type="ARBA" id="ARBA00022723"/>
    </source>
</evidence>
<dbReference type="SMART" id="SM00355">
    <property type="entry name" value="ZnF_C2H2"/>
    <property type="match status" value="2"/>
</dbReference>
<dbReference type="InterPro" id="IPR036236">
    <property type="entry name" value="Znf_C2H2_sf"/>
</dbReference>
<feature type="region of interest" description="Disordered" evidence="7">
    <location>
        <begin position="73"/>
        <end position="100"/>
    </location>
</feature>
<feature type="domain" description="C2H2-type" evidence="8">
    <location>
        <begin position="47"/>
        <end position="70"/>
    </location>
</feature>
<dbReference type="SUPFAM" id="SSF57701">
    <property type="entry name" value="Zn2/Cys6 DNA-binding domain"/>
    <property type="match status" value="1"/>
</dbReference>
<feature type="compositionally biased region" description="Acidic residues" evidence="7">
    <location>
        <begin position="966"/>
        <end position="977"/>
    </location>
</feature>
<feature type="region of interest" description="Disordered" evidence="7">
    <location>
        <begin position="347"/>
        <end position="393"/>
    </location>
</feature>
<organism evidence="9 10">
    <name type="scientific">Sporothrix curviconia</name>
    <dbReference type="NCBI Taxonomy" id="1260050"/>
    <lineage>
        <taxon>Eukaryota</taxon>
        <taxon>Fungi</taxon>
        <taxon>Dikarya</taxon>
        <taxon>Ascomycota</taxon>
        <taxon>Pezizomycotina</taxon>
        <taxon>Sordariomycetes</taxon>
        <taxon>Sordariomycetidae</taxon>
        <taxon>Ophiostomatales</taxon>
        <taxon>Ophiostomataceae</taxon>
        <taxon>Sporothrix</taxon>
    </lineage>
</organism>
<keyword evidence="4" id="KW-0804">Transcription</keyword>
<sequence length="1066" mass="115962">MASRVQNSEEPQRNGDARFPCNLCSRSFKRLEHLSRHRQSHQDVKRFGCPVCFKRFARSDILLRHRQIHAAVPGPDAEEDNGNGLDGSGPGAGSRLTGRGSRRKRACQACAKAHESCSKGDPCQRCLARSTQCIYAPSRSESRQQGKEDAGPDEERPQPAETQPPEVPTDVSPVPAPESMDLLGDGDQAVPLLLGMHEVQPADDNGAQQMLPAHGFAPGGAGLGFAVPDPTASGRVDEAIVYNTWNPQGLPTDASTLNFPINWLPENLHVDLDYVSILGPILAGQSLLSTDINPPAASFQQMQMQTPIPAPAVEQQPGPLPSNLALGNSSTLPFVVHGGGVHSGGAALRTSSVTSPVTSNGTASEHTTPSSTGRLRNALPSSTPGRGHLYTTSMNGARMPCTARDKIHYDAIPGTNLLSPINDPNANMVSLRAAGPGGAQLGRLPSLNHITVAQLLPADDDAAAAGLRIWPSTYESIRQGIQQTYLATGEAQLFDDNAVPSREHLNYFVHLYFGKCNPILPILHEHVVTLNDSWLLALAVAAVGSQYTFTDEFTSLAGALHEILHRALLLALEADNTTTANSNGNSNNTSSLAIVQALFLSQIGLLYHGSPRLFRRAKANHSVLVDLLRCGMLLEPSVDQQQTRQSIVSSSDFVFIEQQWHQWVHEESRRCLGYAIWLFVEKHIKPDLGEFSRIILLHGVYQEIWQVKRYFDRPLSNWVLSGPAVPDDRPAQSTAQSAAVPVSTADNPTSSYSSWRNAACDCVDVLHWGANGMIAQLSGSEHTTVFHLHFSRVVLLTPFDEIRTLARYLASLGGYHADSGLGPLPTRSQGLAAERAVIEWAQQDEHKARLAVLHCGCFFWHIRRYSAMSFYEPVAVFMATLSIWAYSSYASQATNASRRLENPQGQGQTGHEHRGESRNDNGDDYGDDYGDDNSNDNGNERRSGTASAGTSPRLAHERRADNKGDSDDDDDSDDDSSDERVPSFIRLDRPNDDEMVQLFVRSGRPSVMRAYISGIGDICSPKAPVRILKEGGKILSSVSMAWGRTDRYLSVLTAMNAALAKLAEEW</sequence>
<gene>
    <name evidence="9" type="ORF">SCUCBS95973_002791</name>
</gene>
<protein>
    <recommendedName>
        <fullName evidence="8">C2H2-type domain-containing protein</fullName>
    </recommendedName>
</protein>
<dbReference type="PROSITE" id="PS50157">
    <property type="entry name" value="ZINC_FINGER_C2H2_2"/>
    <property type="match status" value="2"/>
</dbReference>
<dbReference type="SMART" id="SM00066">
    <property type="entry name" value="GAL4"/>
    <property type="match status" value="1"/>
</dbReference>
<feature type="compositionally biased region" description="Basic and acidic residues" evidence="7">
    <location>
        <begin position="910"/>
        <end position="921"/>
    </location>
</feature>
<dbReference type="Pfam" id="PF04082">
    <property type="entry name" value="Fungal_trans"/>
    <property type="match status" value="1"/>
</dbReference>
<dbReference type="Gene3D" id="3.30.160.60">
    <property type="entry name" value="Classic Zinc Finger"/>
    <property type="match status" value="1"/>
</dbReference>
<feature type="compositionally biased region" description="Basic and acidic residues" evidence="7">
    <location>
        <begin position="140"/>
        <end position="158"/>
    </location>
</feature>
<name>A0ABP0BA51_9PEZI</name>
<keyword evidence="3" id="KW-0805">Transcription regulation</keyword>
<evidence type="ECO:0000256" key="7">
    <source>
        <dbReference type="SAM" id="MobiDB-lite"/>
    </source>
</evidence>
<keyword evidence="1" id="KW-0479">Metal-binding</keyword>
<dbReference type="Proteomes" id="UP001642405">
    <property type="component" value="Unassembled WGS sequence"/>
</dbReference>
<comment type="caution">
    <text evidence="9">The sequence shown here is derived from an EMBL/GenBank/DDBJ whole genome shotgun (WGS) entry which is preliminary data.</text>
</comment>
<evidence type="ECO:0000256" key="5">
    <source>
        <dbReference type="ARBA" id="ARBA00023242"/>
    </source>
</evidence>